<dbReference type="OrthoDB" id="9809851at2"/>
<evidence type="ECO:0000256" key="1">
    <source>
        <dbReference type="ARBA" id="ARBA00004496"/>
    </source>
</evidence>
<protein>
    <recommendedName>
        <fullName evidence="15">UvrABC system protein A</fullName>
    </recommendedName>
    <alternativeName>
        <fullName evidence="16">Excinuclease ABC subunit A</fullName>
    </alternativeName>
</protein>
<evidence type="ECO:0000256" key="3">
    <source>
        <dbReference type="ARBA" id="ARBA00022723"/>
    </source>
</evidence>
<keyword evidence="19" id="KW-1185">Reference proteome</keyword>
<feature type="domain" description="ABC transporter" evidence="17">
    <location>
        <begin position="1567"/>
        <end position="1888"/>
    </location>
</feature>
<evidence type="ECO:0000256" key="2">
    <source>
        <dbReference type="ARBA" id="ARBA00022490"/>
    </source>
</evidence>
<keyword evidence="3" id="KW-0479">Metal-binding</keyword>
<keyword evidence="6" id="KW-0227">DNA damage</keyword>
<gene>
    <name evidence="18" type="ORF">PC_RS07855</name>
</gene>
<dbReference type="NCBIfam" id="TIGR00630">
    <property type="entry name" value="uvra"/>
    <property type="match status" value="2"/>
</dbReference>
<keyword evidence="12" id="KW-0238">DNA-binding</keyword>
<dbReference type="KEGG" id="pcu:PC_RS07855"/>
<dbReference type="GO" id="GO:0005737">
    <property type="term" value="C:cytoplasm"/>
    <property type="evidence" value="ECO:0007669"/>
    <property type="project" value="UniProtKB-SubCell"/>
</dbReference>
<dbReference type="InterPro" id="IPR041552">
    <property type="entry name" value="UvrA_DNA-bd"/>
</dbReference>
<keyword evidence="8" id="KW-0863">Zinc-finger</keyword>
<dbReference type="GO" id="GO:0004518">
    <property type="term" value="F:nuclease activity"/>
    <property type="evidence" value="ECO:0007669"/>
    <property type="project" value="UniProtKB-KW"/>
</dbReference>
<dbReference type="GO" id="GO:0006289">
    <property type="term" value="P:nucleotide-excision repair"/>
    <property type="evidence" value="ECO:0007669"/>
    <property type="project" value="InterPro"/>
</dbReference>
<dbReference type="Proteomes" id="UP000000529">
    <property type="component" value="Chromosome"/>
</dbReference>
<evidence type="ECO:0000256" key="8">
    <source>
        <dbReference type="ARBA" id="ARBA00022771"/>
    </source>
</evidence>
<keyword evidence="10" id="KW-0067">ATP-binding</keyword>
<proteinExistence type="inferred from homology"/>
<keyword evidence="13" id="KW-0234">DNA repair</keyword>
<accession>A0A2P9HA97</accession>
<dbReference type="GO" id="GO:0009380">
    <property type="term" value="C:excinuclease repair complex"/>
    <property type="evidence" value="ECO:0007669"/>
    <property type="project" value="InterPro"/>
</dbReference>
<keyword evidence="5" id="KW-0547">Nucleotide-binding</keyword>
<dbReference type="InterPro" id="IPR013815">
    <property type="entry name" value="ATP_grasp_subdomain_1"/>
</dbReference>
<keyword evidence="7" id="KW-0228">DNA excision</keyword>
<dbReference type="SMART" id="SM00382">
    <property type="entry name" value="AAA"/>
    <property type="match status" value="2"/>
</dbReference>
<evidence type="ECO:0000256" key="9">
    <source>
        <dbReference type="ARBA" id="ARBA00022833"/>
    </source>
</evidence>
<dbReference type="Pfam" id="PF17755">
    <property type="entry name" value="UvrA_DNA-bind"/>
    <property type="match status" value="1"/>
</dbReference>
<comment type="similarity">
    <text evidence="14">Belongs to the ABC transporter superfamily. UvrA family.</text>
</comment>
<dbReference type="GO" id="GO:0005524">
    <property type="term" value="F:ATP binding"/>
    <property type="evidence" value="ECO:0007669"/>
    <property type="project" value="UniProtKB-KW"/>
</dbReference>
<dbReference type="Gene3D" id="1.20.1580.10">
    <property type="entry name" value="ABC transporter ATPase like domain"/>
    <property type="match status" value="4"/>
</dbReference>
<sequence length="1899" mass="211509">MNQENIVLKKVRVHNLKTVDLTLEKNELIVFTGVSGSGKSSLAFDTIYTEGQRRYVESLSTFARRQLGELSKPDLEHASGISPTISIEQKTAGKNPRSTVGTLTEIYDYLRVLYARIGIPHCPVSGEAVTPQSRERIIKSVQNLPPKTKIIILAPYAKAKKAEFKEDFQELIRKGFMRARVDGHFVNLTDELTLDGNVTHDVDVVIDRLTIENNALSRIADSLTQALQLGQGVCSILDAESKNEQLFSMHAYSPQSGLSYSSLEPHDFSFNSPSGMCPRCQGMGNIHEFNLDLVIDPNLSIANNCCSIASPYQTVRYGNIYDNLAEQYHFSVNTPWKNLSASARKVYLFGTEKKWTRMHFVHPITGARWTDHIQWKGVLHDAHTRFSEAKSENYRKKMQKVMSIQICPECEGTRLKPYPAATLLGGQRISKLTSMTIFDCSVFFENLKLSPQDSLIAGELLKEIRQRLQFLLEVGLHYLTLERTAPTLSGGEAQRVRLASQIGCGLVGITYILDEPSIGLHPRDNRKLIDTLKHLRDMGNTVIVVEHDEETIWEADRIVDFGPGAGVKGGRILVNGDLSDLFNQSESITGAYLTGRKQIDIPKKRRKASKDFLEIKGAQHHNLKSIDVKIPLGLFVAVTGVSGSGKSSLITDILYPALSNALHGGEHAVGNHQMIQGLEAIDKVIAIDQSPIGRNPRSNPATYIKLFDEIRDLFSQLPESQARGYKAGRFSFNVKDGSCSHCEGMGMIKIDMDFMEDAWDDCPLCKTKRFDSETLSVLYKGKNIHDILEMDVCDALEFFTNIPSIKHKLETLSQVGMDYIKLGQASTTLSGGEAQRIKLAKELVRPATGKTLYILDEPTTGLHFHDIKHLLEVLHALVEKGNTVLVIEHNMDVVKTADWIIDLGPEGGAGGGQIIATGNPEKIAKMKTPTGIAVNYALYPEIEKKIATALETSKKRRKTKKQREALLIKDINVIGAEQNNLKQISVTIPREKITVCTGPSGSGKSSLAFETIYAEGQRRYIESLSPYARQFVKQMPKPKVGQVSGLSPAIAIEQKAHAGNPRSTVGTLTEIYDYLRILFSRLGIAHCPETGEVIKSISKELVVERILSYPENQRLQILAPIELNKNEKFEDLILKFNRQGFLRIRLNGEFYSLEQDQINQIPFDRKRKNQLFLVIDRLKTNSSIKARLFEAIENATSIGDGKVVVMKEDEDIPFNLSFAVESTGKSYPEITPHTFAFNTHEGMCVDCQGLGYQYGANFARNTEMTSYSVIGLMRHLWQQAFTRHAFAYMEHILDEEGIDPHVPLNQLPIDKIQFLMQGSSEERWYTNASGLRYRWIGIDQVLAKAGKNAASEKKEAIIPLLQEQTCISCQGARINPLARNVTIHNHSIHDICSMPIEQTLNFIKKLKLCPQDKKLLEEVHTQLINRLSFLCEVGLHYLSLERRAPTLSGGEAQRIRLARQLGSGLTGVLYVLDEPTIGLHPHDNAKLNAALKKLKDLGNTLLMVEHDPLTIETADYLLDFGPASGEHGGHVTARGSFKQILKSTTSLTGAYLSGKKKIPILSRRRSIDQEQIVIQHTKKNNLKSISVEIPIAALTCLTGVSGSGKSTLLHQVLLPALEKRQNHDIVEIEGAIVSGLSHFDKVISIDQDPIGTTVRSDVCTYVDVLTRIREFFVSLPAARTKGLQPKNFSYNHRKGMCTGCWGLGYRRVEMHFLPAVKVTCEDCQGLRLNPISLEVTYAGKNLGQYLNTTIDEARVIFQNHPRIVRILDTLIAVGLGYLKLGQETASLSGGEAQRLKLSRELAKRSTGRTLYLLDEPTTGLHSDDIYKLLQVLHRLVDKGNTMIIIEHHLDIIKNADYIIDLGPEAGEKGGKVLGKGTPEQIAQLSSSWTGHYLKNVLSI</sequence>
<dbReference type="CDD" id="cd03271">
    <property type="entry name" value="ABC_UvrA_II"/>
    <property type="match status" value="1"/>
</dbReference>
<dbReference type="SUPFAM" id="SSF52540">
    <property type="entry name" value="P-loop containing nucleoside triphosphate hydrolases"/>
    <property type="match status" value="5"/>
</dbReference>
<evidence type="ECO:0000256" key="10">
    <source>
        <dbReference type="ARBA" id="ARBA00022840"/>
    </source>
</evidence>
<evidence type="ECO:0000313" key="18">
    <source>
        <dbReference type="EMBL" id="SPJ31911.1"/>
    </source>
</evidence>
<dbReference type="InterPro" id="IPR041102">
    <property type="entry name" value="UvrA_inter"/>
</dbReference>
<dbReference type="Gene3D" id="3.40.50.300">
    <property type="entry name" value="P-loop containing nucleotide triphosphate hydrolases"/>
    <property type="match status" value="4"/>
</dbReference>
<feature type="domain" description="ABC transporter" evidence="17">
    <location>
        <begin position="596"/>
        <end position="936"/>
    </location>
</feature>
<dbReference type="InterPro" id="IPR003593">
    <property type="entry name" value="AAA+_ATPase"/>
</dbReference>
<evidence type="ECO:0000256" key="15">
    <source>
        <dbReference type="ARBA" id="ARBA00039316"/>
    </source>
</evidence>
<dbReference type="PROSITE" id="PS00211">
    <property type="entry name" value="ABC_TRANSPORTER_1"/>
    <property type="match status" value="4"/>
</dbReference>
<dbReference type="PROSITE" id="PS50893">
    <property type="entry name" value="ABC_TRANSPORTER_2"/>
    <property type="match status" value="2"/>
</dbReference>
<dbReference type="InterPro" id="IPR027417">
    <property type="entry name" value="P-loop_NTPase"/>
</dbReference>
<evidence type="ECO:0000256" key="7">
    <source>
        <dbReference type="ARBA" id="ARBA00022769"/>
    </source>
</evidence>
<evidence type="ECO:0000256" key="11">
    <source>
        <dbReference type="ARBA" id="ARBA00022881"/>
    </source>
</evidence>
<evidence type="ECO:0000256" key="5">
    <source>
        <dbReference type="ARBA" id="ARBA00022741"/>
    </source>
</evidence>
<dbReference type="InterPro" id="IPR004602">
    <property type="entry name" value="UvrA"/>
</dbReference>
<dbReference type="Pfam" id="PF17760">
    <property type="entry name" value="UvrA_inter"/>
    <property type="match status" value="2"/>
</dbReference>
<evidence type="ECO:0000259" key="17">
    <source>
        <dbReference type="PROSITE" id="PS50893"/>
    </source>
</evidence>
<reference evidence="18 19" key="1">
    <citation type="journal article" date="2004" name="Science">
        <title>Illuminating the evolutionary history of chlamydiae.</title>
        <authorList>
            <person name="Horn M."/>
            <person name="Collingro A."/>
            <person name="Schmitz-Esser S."/>
            <person name="Beier C.L."/>
            <person name="Purkhold U."/>
            <person name="Fartmann B."/>
            <person name="Brandt P."/>
            <person name="Nyakatura G.J."/>
            <person name="Droege M."/>
            <person name="Frishman D."/>
            <person name="Rattei T."/>
            <person name="Mewes H."/>
            <person name="Wagner M."/>
        </authorList>
    </citation>
    <scope>NUCLEOTIDE SEQUENCE [LARGE SCALE GENOMIC DNA]</scope>
    <source>
        <strain evidence="18 19">UWE25</strain>
    </source>
</reference>
<dbReference type="Gene3D" id="3.30.1490.20">
    <property type="entry name" value="ATP-grasp fold, A domain"/>
    <property type="match status" value="2"/>
</dbReference>
<evidence type="ECO:0000256" key="6">
    <source>
        <dbReference type="ARBA" id="ARBA00022763"/>
    </source>
</evidence>
<dbReference type="PANTHER" id="PTHR43152">
    <property type="entry name" value="UVRABC SYSTEM PROTEIN A"/>
    <property type="match status" value="1"/>
</dbReference>
<dbReference type="Gene3D" id="1.10.8.280">
    <property type="entry name" value="ABC transporter ATPase domain-like"/>
    <property type="match status" value="2"/>
</dbReference>
<dbReference type="GO" id="GO:0003677">
    <property type="term" value="F:DNA binding"/>
    <property type="evidence" value="ECO:0007669"/>
    <property type="project" value="UniProtKB-KW"/>
</dbReference>
<keyword evidence="11" id="KW-0267">Excision nuclease</keyword>
<keyword evidence="2" id="KW-0963">Cytoplasm</keyword>
<dbReference type="PANTHER" id="PTHR43152:SF3">
    <property type="entry name" value="UVRABC SYSTEM PROTEIN A"/>
    <property type="match status" value="1"/>
</dbReference>
<dbReference type="InterPro" id="IPR003439">
    <property type="entry name" value="ABC_transporter-like_ATP-bd"/>
</dbReference>
<keyword evidence="4" id="KW-0677">Repeat</keyword>
<dbReference type="NCBIfam" id="NF001503">
    <property type="entry name" value="PRK00349.1"/>
    <property type="match status" value="1"/>
</dbReference>
<dbReference type="InterPro" id="IPR017871">
    <property type="entry name" value="ABC_transporter-like_CS"/>
</dbReference>
<dbReference type="GO" id="GO:0008270">
    <property type="term" value="F:zinc ion binding"/>
    <property type="evidence" value="ECO:0007669"/>
    <property type="project" value="UniProtKB-KW"/>
</dbReference>
<name>A0A2P9HA97_PARUW</name>
<evidence type="ECO:0000256" key="13">
    <source>
        <dbReference type="ARBA" id="ARBA00023204"/>
    </source>
</evidence>
<keyword evidence="9" id="KW-0862">Zinc</keyword>
<evidence type="ECO:0000256" key="14">
    <source>
        <dbReference type="ARBA" id="ARBA00038000"/>
    </source>
</evidence>
<dbReference type="EMBL" id="BX908798">
    <property type="protein sequence ID" value="SPJ31911.1"/>
    <property type="molecule type" value="Genomic_DNA"/>
</dbReference>
<evidence type="ECO:0000256" key="16">
    <source>
        <dbReference type="ARBA" id="ARBA00042156"/>
    </source>
</evidence>
<comment type="subcellular location">
    <subcellularLocation>
        <location evidence="1">Cytoplasm</location>
    </subcellularLocation>
</comment>
<organism evidence="18 19">
    <name type="scientific">Protochlamydia amoebophila (strain UWE25)</name>
    <dbReference type="NCBI Taxonomy" id="264201"/>
    <lineage>
        <taxon>Bacteria</taxon>
        <taxon>Pseudomonadati</taxon>
        <taxon>Chlamydiota</taxon>
        <taxon>Chlamydiia</taxon>
        <taxon>Parachlamydiales</taxon>
        <taxon>Parachlamydiaceae</taxon>
        <taxon>Candidatus Protochlamydia</taxon>
    </lineage>
</organism>
<evidence type="ECO:0000256" key="12">
    <source>
        <dbReference type="ARBA" id="ARBA00023125"/>
    </source>
</evidence>
<dbReference type="GO" id="GO:0016887">
    <property type="term" value="F:ATP hydrolysis activity"/>
    <property type="evidence" value="ECO:0007669"/>
    <property type="project" value="InterPro"/>
</dbReference>
<dbReference type="STRING" id="264201.pc1641"/>
<evidence type="ECO:0000256" key="4">
    <source>
        <dbReference type="ARBA" id="ARBA00022737"/>
    </source>
</evidence>
<evidence type="ECO:0000313" key="19">
    <source>
        <dbReference type="Proteomes" id="UP000000529"/>
    </source>
</evidence>